<dbReference type="NCBIfam" id="TIGR01643">
    <property type="entry name" value="YD_repeat_2x"/>
    <property type="match status" value="1"/>
</dbReference>
<dbReference type="InterPro" id="IPR058522">
    <property type="entry name" value="DUF8209"/>
</dbReference>
<keyword evidence="4" id="KW-1185">Reference proteome</keyword>
<dbReference type="PANTHER" id="PTHR32305:SF15">
    <property type="entry name" value="PROTEIN RHSA-RELATED"/>
    <property type="match status" value="1"/>
</dbReference>
<name>A0ABM7G0D3_9SPHN</name>
<dbReference type="NCBIfam" id="TIGR03696">
    <property type="entry name" value="Rhs_assc_core"/>
    <property type="match status" value="1"/>
</dbReference>
<proteinExistence type="predicted"/>
<dbReference type="InterPro" id="IPR050708">
    <property type="entry name" value="T6SS_VgrG/RHS"/>
</dbReference>
<evidence type="ECO:0000256" key="1">
    <source>
        <dbReference type="ARBA" id="ARBA00022737"/>
    </source>
</evidence>
<sequence>MGTASETVTEFAYEGKTATRGTNMLMGSAKIRSGDNDATQTQTIAFSYDDIGNLRTQSDGLGNLTQMRYNKARQIESRWTPDPDGAGSKRPYIEQVHYGAYGLPDSIALGTVDYSGASFTALQYRFLYYDSYGRKIFDRIQANNVDYALTQTSYDVLGRVDCVAQRMNPANYSAQYGSSSPNSACAHSGAGSNGEDRITKYMWEWAGALDRTISGYGTSIQRDDVHYERNQNGSVIRMVDGKGNTTSYEYDGHDRLRRTCFNTATCDANATDKVIYGYGTSGNNNGRLLLKGVRGSSETVYTRYSYDALGRVTNVDYPGTDFFDQDVSFTYDNFGQLKQAADASTHVVTYGYDALGRVTSQGNQQQSLSMAYDAAGRRTRLTWGDGFYVTYDYDATGAMTAIRENGTMSLATFAYEPLGRRSLLTLGNGAKTSYGYTGPNLSDFDIDLVGTNTAYDQKLGFSYNAAGQIIARDSSNNAYAWTGAVETARGYQVNGLNQYTQVGSIVPSYDGKGNLTQAGGATFAYNVNNALVTSSYGTQLYQDPVGRMKMIGNAATWTRVFDYDGPNIVTDRLPATQAIQHRYVFGPGDDEALVWYDYSSGSLVKKFLTADERGSIVAVTNSSGAVVKINSYDEYGIPASGNVGVFQYTGQAWMPELGMYSYKARIYSPTLARFMQTDPIGYGDGMNWYNYVGSDPINLRDPTGLASDPNDPNHIIVTGCGGTMCSSFSGTGGLFMYFPEAPDLKRFADPLSGLPQKEEEAEIVVTARDKWEKFKDCAGDQLGLTALGIGGAGSGANALPTRGKFAGATPGTSLASRAASAVFGDAKLPFRVPTLTGFPLVGRGVGVKFTSSIARVAGRGVPVLGWALLAYDAASIAVCTASE</sequence>
<evidence type="ECO:0000259" key="2">
    <source>
        <dbReference type="Pfam" id="PF25023"/>
    </source>
</evidence>
<organism evidence="3 4">
    <name type="scientific">Sphingomonas bisphenolicum</name>
    <dbReference type="NCBI Taxonomy" id="296544"/>
    <lineage>
        <taxon>Bacteria</taxon>
        <taxon>Pseudomonadati</taxon>
        <taxon>Pseudomonadota</taxon>
        <taxon>Alphaproteobacteria</taxon>
        <taxon>Sphingomonadales</taxon>
        <taxon>Sphingomonadaceae</taxon>
        <taxon>Sphingomonas</taxon>
    </lineage>
</organism>
<dbReference type="Proteomes" id="UP001059971">
    <property type="component" value="Chromosome 1"/>
</dbReference>
<reference evidence="3" key="1">
    <citation type="submission" date="2018-07" db="EMBL/GenBank/DDBJ databases">
        <title>Complete genome sequence of Sphingomonas bisphenolicum strain AO1, a bisphenol A degradative bacterium isolated from Japanese farm field.</title>
        <authorList>
            <person name="Murakami M."/>
            <person name="Koh M."/>
            <person name="Koba S."/>
            <person name="Matsumura Y."/>
        </authorList>
    </citation>
    <scope>NUCLEOTIDE SEQUENCE</scope>
    <source>
        <strain evidence="3">AO1</strain>
    </source>
</reference>
<gene>
    <name evidence="3" type="ORF">SBA_ch1_05960</name>
</gene>
<evidence type="ECO:0000313" key="4">
    <source>
        <dbReference type="Proteomes" id="UP001059971"/>
    </source>
</evidence>
<keyword evidence="1" id="KW-0677">Repeat</keyword>
<evidence type="ECO:0000313" key="3">
    <source>
        <dbReference type="EMBL" id="BBF68396.1"/>
    </source>
</evidence>
<dbReference type="InterPro" id="IPR022385">
    <property type="entry name" value="Rhs_assc_core"/>
</dbReference>
<protein>
    <recommendedName>
        <fullName evidence="2">Teneurin-like YD-shell domain-containing protein</fullName>
    </recommendedName>
</protein>
<dbReference type="InterPro" id="IPR056823">
    <property type="entry name" value="TEN-like_YD-shell"/>
</dbReference>
<dbReference type="Gene3D" id="2.180.10.10">
    <property type="entry name" value="RHS repeat-associated core"/>
    <property type="match status" value="1"/>
</dbReference>
<dbReference type="InterPro" id="IPR006530">
    <property type="entry name" value="YD"/>
</dbReference>
<dbReference type="EMBL" id="AP018817">
    <property type="protein sequence ID" value="BBF68396.1"/>
    <property type="molecule type" value="Genomic_DNA"/>
</dbReference>
<feature type="domain" description="Teneurin-like YD-shell" evidence="2">
    <location>
        <begin position="218"/>
        <end position="362"/>
    </location>
</feature>
<dbReference type="Pfam" id="PF25023">
    <property type="entry name" value="TEN_YD-shell"/>
    <property type="match status" value="1"/>
</dbReference>
<accession>A0ABM7G0D3</accession>
<dbReference type="Pfam" id="PF26636">
    <property type="entry name" value="DUF8209"/>
    <property type="match status" value="1"/>
</dbReference>
<dbReference type="PANTHER" id="PTHR32305">
    <property type="match status" value="1"/>
</dbReference>